<organism evidence="1 2">
    <name type="scientific">Clonostachys rosea f. rosea IK726</name>
    <dbReference type="NCBI Taxonomy" id="1349383"/>
    <lineage>
        <taxon>Eukaryota</taxon>
        <taxon>Fungi</taxon>
        <taxon>Dikarya</taxon>
        <taxon>Ascomycota</taxon>
        <taxon>Pezizomycotina</taxon>
        <taxon>Sordariomycetes</taxon>
        <taxon>Hypocreomycetidae</taxon>
        <taxon>Hypocreales</taxon>
        <taxon>Bionectriaceae</taxon>
        <taxon>Clonostachys</taxon>
    </lineage>
</organism>
<protein>
    <submittedName>
        <fullName evidence="1">Uncharacterized protein</fullName>
    </submittedName>
</protein>
<evidence type="ECO:0000313" key="2">
    <source>
        <dbReference type="Proteomes" id="UP000836387"/>
    </source>
</evidence>
<sequence length="314" mass="35466">MDNTSPPHSPYSFTVVSSPLDDNYSPRTSTYHRHGYITLIDSESEAEDEEDDEDENTDDKIAWGDVIPVSNPEITVNDEEKDAVGDGEQYSDSDAEDAVNDTAEDSVNDTVHPLNGHIDGKLDQSDIKQLKADYATVLNILLGMKARMDQISNVELPKKVRFDSDLPKKDQINHPNSSRKRKSAITPCTVPETKKRRQYREVNVRPIRATVDGEFTCLWQRGRSGKYCWVSDPNGTERKEFDGEFLLLHGPMLSVEVRPNGDWQPISVRLNENKDLYEGRDSLDSNTRMEIDKGQMFNLLRGAGRSHIGRILVA</sequence>
<proteinExistence type="predicted"/>
<evidence type="ECO:0000313" key="1">
    <source>
        <dbReference type="EMBL" id="CAG9951682.1"/>
    </source>
</evidence>
<dbReference type="Proteomes" id="UP000836387">
    <property type="component" value="Unassembled WGS sequence"/>
</dbReference>
<gene>
    <name evidence="1" type="ORF">CRV2_00022149</name>
</gene>
<dbReference type="EMBL" id="CADEHS020000377">
    <property type="protein sequence ID" value="CAG9951682.1"/>
    <property type="molecule type" value="Genomic_DNA"/>
</dbReference>
<keyword evidence="2" id="KW-1185">Reference proteome</keyword>
<comment type="caution">
    <text evidence="1">The sequence shown here is derived from an EMBL/GenBank/DDBJ whole genome shotgun (WGS) entry which is preliminary data.</text>
</comment>
<accession>A0ACA9UGT5</accession>
<name>A0ACA9UGT5_BIOOC</name>
<reference evidence="1" key="1">
    <citation type="submission" date="2020-04" db="EMBL/GenBank/DDBJ databases">
        <authorList>
            <person name="Broberg M."/>
        </authorList>
    </citation>
    <scope>NUCLEOTIDE SEQUENCE</scope>
</reference>
<reference evidence="1" key="2">
    <citation type="submission" date="2021-10" db="EMBL/GenBank/DDBJ databases">
        <authorList>
            <person name="Piombo E."/>
        </authorList>
    </citation>
    <scope>NUCLEOTIDE SEQUENCE</scope>
</reference>